<dbReference type="Pfam" id="PF02498">
    <property type="entry name" value="Bro-N"/>
    <property type="match status" value="1"/>
</dbReference>
<feature type="domain" description="Bro-N" evidence="2">
    <location>
        <begin position="1"/>
        <end position="109"/>
    </location>
</feature>
<dbReference type="PANTHER" id="PTHR36180">
    <property type="entry name" value="DNA-BINDING PROTEIN-RELATED-RELATED"/>
    <property type="match status" value="1"/>
</dbReference>
<dbReference type="SMART" id="SM01040">
    <property type="entry name" value="Bro-N"/>
    <property type="match status" value="1"/>
</dbReference>
<name>A0A4R1QSG1_9FIRM</name>
<organism evidence="3 4">
    <name type="scientific">Allofournierella massiliensis</name>
    <dbReference type="NCBI Taxonomy" id="1650663"/>
    <lineage>
        <taxon>Bacteria</taxon>
        <taxon>Bacillati</taxon>
        <taxon>Bacillota</taxon>
        <taxon>Clostridia</taxon>
        <taxon>Eubacteriales</taxon>
        <taxon>Oscillospiraceae</taxon>
        <taxon>Allofournierella</taxon>
    </lineage>
</organism>
<reference evidence="3 4" key="1">
    <citation type="submission" date="2019-03" db="EMBL/GenBank/DDBJ databases">
        <title>Genomic Encyclopedia of Type Strains, Phase IV (KMG-IV): sequencing the most valuable type-strain genomes for metagenomic binning, comparative biology and taxonomic classification.</title>
        <authorList>
            <person name="Goeker M."/>
        </authorList>
    </citation>
    <scope>NUCLEOTIDE SEQUENCE [LARGE SCALE GENOMIC DNA]</scope>
    <source>
        <strain evidence="3 4">DSM 100451</strain>
    </source>
</reference>
<protein>
    <submittedName>
        <fullName evidence="3">Prophage antirepressor-like protein</fullName>
    </submittedName>
</protein>
<dbReference type="InterPro" id="IPR003497">
    <property type="entry name" value="BRO_N_domain"/>
</dbReference>
<accession>A0A4R1QSG1</accession>
<dbReference type="STRING" id="1650663.GCA_001486665_02592"/>
<sequence length="190" mass="22020">MNNLQIFVYSGEQLRTVQRDDGLWWVLRDVCRVLGMSNPAMVAGRLDEDERADVSLPYTSSNGVTQTRVTTIVNEPGLYSVILRSDKPEAKQFKRWVTHDVLPSIRKTGAYGVPPERLAKLDEYQAKLDRNRKLLADIERITAQAGRQAHEARKRYDEWRKTREGIRDNVRFWEECIAQEIRQLSEGAME</sequence>
<dbReference type="EMBL" id="SLUM01000013">
    <property type="protein sequence ID" value="TCL56407.1"/>
    <property type="molecule type" value="Genomic_DNA"/>
</dbReference>
<dbReference type="AlphaFoldDB" id="A0A4R1QSG1"/>
<dbReference type="RefSeq" id="WP_058965606.1">
    <property type="nucleotide sequence ID" value="NZ_CABKVM010000018.1"/>
</dbReference>
<evidence type="ECO:0000313" key="3">
    <source>
        <dbReference type="EMBL" id="TCL56407.1"/>
    </source>
</evidence>
<keyword evidence="1" id="KW-0175">Coiled coil</keyword>
<evidence type="ECO:0000256" key="1">
    <source>
        <dbReference type="SAM" id="Coils"/>
    </source>
</evidence>
<proteinExistence type="predicted"/>
<comment type="caution">
    <text evidence="3">The sequence shown here is derived from an EMBL/GenBank/DDBJ whole genome shotgun (WGS) entry which is preliminary data.</text>
</comment>
<dbReference type="Proteomes" id="UP000295184">
    <property type="component" value="Unassembled WGS sequence"/>
</dbReference>
<evidence type="ECO:0000313" key="4">
    <source>
        <dbReference type="Proteomes" id="UP000295184"/>
    </source>
</evidence>
<gene>
    <name evidence="3" type="ORF">EDD77_11373</name>
</gene>
<evidence type="ECO:0000259" key="2">
    <source>
        <dbReference type="PROSITE" id="PS51750"/>
    </source>
</evidence>
<dbReference type="PROSITE" id="PS51750">
    <property type="entry name" value="BRO_N"/>
    <property type="match status" value="1"/>
</dbReference>
<feature type="coiled-coil region" evidence="1">
    <location>
        <begin position="121"/>
        <end position="169"/>
    </location>
</feature>
<dbReference type="OrthoDB" id="9812611at2"/>
<dbReference type="PANTHER" id="PTHR36180:SF2">
    <property type="entry name" value="BRO FAMILY PROTEIN"/>
    <property type="match status" value="1"/>
</dbReference>